<dbReference type="Gene3D" id="1.10.260.40">
    <property type="entry name" value="lambda repressor-like DNA-binding domains"/>
    <property type="match status" value="1"/>
</dbReference>
<evidence type="ECO:0000256" key="3">
    <source>
        <dbReference type="ARBA" id="ARBA00023125"/>
    </source>
</evidence>
<proteinExistence type="predicted"/>
<dbReference type="Pfam" id="PF13377">
    <property type="entry name" value="Peripla_BP_3"/>
    <property type="match status" value="1"/>
</dbReference>
<dbReference type="PANTHER" id="PTHR30146:SF148">
    <property type="entry name" value="HTH-TYPE TRANSCRIPTIONAL REPRESSOR PURR-RELATED"/>
    <property type="match status" value="1"/>
</dbReference>
<organism evidence="6 7">
    <name type="scientific">Gordoniibacillus kamchatkensis</name>
    <dbReference type="NCBI Taxonomy" id="1590651"/>
    <lineage>
        <taxon>Bacteria</taxon>
        <taxon>Bacillati</taxon>
        <taxon>Bacillota</taxon>
        <taxon>Bacilli</taxon>
        <taxon>Bacillales</taxon>
        <taxon>Paenibacillaceae</taxon>
        <taxon>Gordoniibacillus</taxon>
    </lineage>
</organism>
<evidence type="ECO:0000256" key="2">
    <source>
        <dbReference type="ARBA" id="ARBA00023015"/>
    </source>
</evidence>
<reference evidence="6 7" key="1">
    <citation type="submission" date="2014-12" db="EMBL/GenBank/DDBJ databases">
        <title>Draft genome sequence of Paenibacillus kamchatkensis strain B-2647.</title>
        <authorList>
            <person name="Karlyshev A.V."/>
            <person name="Kudryashova E.B."/>
        </authorList>
    </citation>
    <scope>NUCLEOTIDE SEQUENCE [LARGE SCALE GENOMIC DNA]</scope>
    <source>
        <strain evidence="6 7">VKM B-2647</strain>
    </source>
</reference>
<evidence type="ECO:0000313" key="6">
    <source>
        <dbReference type="EMBL" id="KIL38880.1"/>
    </source>
</evidence>
<dbReference type="SUPFAM" id="SSF47413">
    <property type="entry name" value="lambda repressor-like DNA-binding domains"/>
    <property type="match status" value="1"/>
</dbReference>
<gene>
    <name evidence="6" type="ORF">SD70_23765</name>
</gene>
<dbReference type="Proteomes" id="UP000031967">
    <property type="component" value="Unassembled WGS sequence"/>
</dbReference>
<dbReference type="PANTHER" id="PTHR30146">
    <property type="entry name" value="LACI-RELATED TRANSCRIPTIONAL REPRESSOR"/>
    <property type="match status" value="1"/>
</dbReference>
<evidence type="ECO:0000256" key="4">
    <source>
        <dbReference type="ARBA" id="ARBA00023163"/>
    </source>
</evidence>
<name>A0ABR5ACU7_9BACL</name>
<accession>A0ABR5ACU7</accession>
<evidence type="ECO:0000256" key="1">
    <source>
        <dbReference type="ARBA" id="ARBA00022491"/>
    </source>
</evidence>
<evidence type="ECO:0000259" key="5">
    <source>
        <dbReference type="PROSITE" id="PS50932"/>
    </source>
</evidence>
<dbReference type="CDD" id="cd01392">
    <property type="entry name" value="HTH_LacI"/>
    <property type="match status" value="1"/>
</dbReference>
<dbReference type="InterPro" id="IPR028082">
    <property type="entry name" value="Peripla_BP_I"/>
</dbReference>
<dbReference type="SMART" id="SM00354">
    <property type="entry name" value="HTH_LACI"/>
    <property type="match status" value="1"/>
</dbReference>
<dbReference type="Pfam" id="PF00356">
    <property type="entry name" value="LacI"/>
    <property type="match status" value="1"/>
</dbReference>
<evidence type="ECO:0000313" key="7">
    <source>
        <dbReference type="Proteomes" id="UP000031967"/>
    </source>
</evidence>
<dbReference type="InterPro" id="IPR046335">
    <property type="entry name" value="LacI/GalR-like_sensor"/>
</dbReference>
<dbReference type="Gene3D" id="3.40.50.2300">
    <property type="match status" value="2"/>
</dbReference>
<keyword evidence="1" id="KW-0678">Repressor</keyword>
<comment type="caution">
    <text evidence="6">The sequence shown here is derived from an EMBL/GenBank/DDBJ whole genome shotgun (WGS) entry which is preliminary data.</text>
</comment>
<keyword evidence="2" id="KW-0805">Transcription regulation</keyword>
<keyword evidence="4" id="KW-0804">Transcription</keyword>
<dbReference type="InterPro" id="IPR000843">
    <property type="entry name" value="HTH_LacI"/>
</dbReference>
<sequence length="353" mass="39855">MRRVTMQQIADQVGVSKFAVSQALSGKPGVGDETRAKIIQTAAALGYNLSSQWAIKKQSGEPPIHERKTSAVSKNTVIVLLPNVRFQERGAVFWGRIIDGVSSELEKQGIRVMMVTENNAEGFIDIINPSAVLGLIGIGYIPSQLLLEIRKTAIPFVLIDHEDPLIPCDSVFMNNYDCFRKLTTNLIALGHRRMRFIGNPTYSRSFHERWLGFRMVLEENRLSVPSTDDPLLNLDENAQDVIEQTINQLIETNELPQVFVCANDFYAHMTIRLLIMRGVRVPVDVSVTGFDNTQEYRDLPSLSTVEVHNELMGIRAVEVLQKRLKNPDLPYEKTLIYGEVLFRQSVARCDIKE</sequence>
<dbReference type="SUPFAM" id="SSF53822">
    <property type="entry name" value="Periplasmic binding protein-like I"/>
    <property type="match status" value="1"/>
</dbReference>
<keyword evidence="7" id="KW-1185">Reference proteome</keyword>
<dbReference type="PROSITE" id="PS50932">
    <property type="entry name" value="HTH_LACI_2"/>
    <property type="match status" value="1"/>
</dbReference>
<dbReference type="EMBL" id="JXAK01000049">
    <property type="protein sequence ID" value="KIL38880.1"/>
    <property type="molecule type" value="Genomic_DNA"/>
</dbReference>
<keyword evidence="3" id="KW-0238">DNA-binding</keyword>
<dbReference type="RefSeq" id="WP_041050311.1">
    <property type="nucleotide sequence ID" value="NZ_JXAK01000049.1"/>
</dbReference>
<dbReference type="InterPro" id="IPR010982">
    <property type="entry name" value="Lambda_DNA-bd_dom_sf"/>
</dbReference>
<protein>
    <recommendedName>
        <fullName evidence="5">HTH lacI-type domain-containing protein</fullName>
    </recommendedName>
</protein>
<feature type="domain" description="HTH lacI-type" evidence="5">
    <location>
        <begin position="4"/>
        <end position="47"/>
    </location>
</feature>